<dbReference type="Proteomes" id="UP000694580">
    <property type="component" value="Chromosome 19"/>
</dbReference>
<evidence type="ECO:0000256" key="1">
    <source>
        <dbReference type="ARBA" id="ARBA00004651"/>
    </source>
</evidence>
<proteinExistence type="inferred from homology"/>
<dbReference type="Ensembl" id="ENSDCDT00010037763.1">
    <property type="protein sequence ID" value="ENSDCDP00010030391.1"/>
    <property type="gene ID" value="ENSDCDG00010019492.1"/>
</dbReference>
<keyword evidence="9" id="KW-0675">Receptor</keyword>
<dbReference type="InterPro" id="IPR017978">
    <property type="entry name" value="GPCR_3_C"/>
</dbReference>
<feature type="transmembrane region" description="Helical" evidence="12">
    <location>
        <begin position="723"/>
        <end position="741"/>
    </location>
</feature>
<accession>A0AAY4CCS0</accession>
<dbReference type="PROSITE" id="PS00981">
    <property type="entry name" value="G_PROTEIN_RECEP_F3_3"/>
    <property type="match status" value="1"/>
</dbReference>
<comment type="similarity">
    <text evidence="2">Belongs to the G-protein coupled receptor 3 family.</text>
</comment>
<keyword evidence="11" id="KW-0807">Transducer</keyword>
<dbReference type="PANTHER" id="PTHR24061:SF528">
    <property type="entry name" value="C-FAMILY ODORANT RECEPTOR OLFCD2-RELATED"/>
    <property type="match status" value="1"/>
</dbReference>
<evidence type="ECO:0000256" key="4">
    <source>
        <dbReference type="ARBA" id="ARBA00022692"/>
    </source>
</evidence>
<evidence type="ECO:0000256" key="13">
    <source>
        <dbReference type="SAM" id="SignalP"/>
    </source>
</evidence>
<dbReference type="GO" id="GO:0004930">
    <property type="term" value="F:G protein-coupled receptor activity"/>
    <property type="evidence" value="ECO:0007669"/>
    <property type="project" value="UniProtKB-KW"/>
</dbReference>
<keyword evidence="5 13" id="KW-0732">Signal</keyword>
<evidence type="ECO:0000256" key="8">
    <source>
        <dbReference type="ARBA" id="ARBA00023136"/>
    </source>
</evidence>
<evidence type="ECO:0000256" key="6">
    <source>
        <dbReference type="ARBA" id="ARBA00022989"/>
    </source>
</evidence>
<evidence type="ECO:0000256" key="12">
    <source>
        <dbReference type="SAM" id="Phobius"/>
    </source>
</evidence>
<evidence type="ECO:0000313" key="16">
    <source>
        <dbReference type="Proteomes" id="UP000694580"/>
    </source>
</evidence>
<dbReference type="InterPro" id="IPR000068">
    <property type="entry name" value="GPCR_3_Ca_sens_rcpt-rel"/>
</dbReference>
<dbReference type="CDD" id="cd15283">
    <property type="entry name" value="7tmC_V2R_pheromone"/>
    <property type="match status" value="1"/>
</dbReference>
<feature type="chain" id="PRO_5044318367" description="G-protein coupled receptors family 3 profile domain-containing protein" evidence="13">
    <location>
        <begin position="28"/>
        <end position="876"/>
    </location>
</feature>
<dbReference type="InterPro" id="IPR001828">
    <property type="entry name" value="ANF_lig-bd_rcpt"/>
</dbReference>
<evidence type="ECO:0000256" key="10">
    <source>
        <dbReference type="ARBA" id="ARBA00023180"/>
    </source>
</evidence>
<feature type="transmembrane region" description="Helical" evidence="12">
    <location>
        <begin position="644"/>
        <end position="666"/>
    </location>
</feature>
<evidence type="ECO:0000256" key="7">
    <source>
        <dbReference type="ARBA" id="ARBA00023040"/>
    </source>
</evidence>
<dbReference type="CDD" id="cd06364">
    <property type="entry name" value="PBP1_CaSR"/>
    <property type="match status" value="1"/>
</dbReference>
<dbReference type="InterPro" id="IPR028082">
    <property type="entry name" value="Peripla_BP_I"/>
</dbReference>
<evidence type="ECO:0000256" key="11">
    <source>
        <dbReference type="ARBA" id="ARBA00023224"/>
    </source>
</evidence>
<dbReference type="Gene3D" id="2.10.50.30">
    <property type="entry name" value="GPCR, family 3, nine cysteines domain"/>
    <property type="match status" value="1"/>
</dbReference>
<dbReference type="PANTHER" id="PTHR24061">
    <property type="entry name" value="CALCIUM-SENSING RECEPTOR-RELATED"/>
    <property type="match status" value="1"/>
</dbReference>
<evidence type="ECO:0000256" key="3">
    <source>
        <dbReference type="ARBA" id="ARBA00022475"/>
    </source>
</evidence>
<reference evidence="15 16" key="1">
    <citation type="submission" date="2020-06" db="EMBL/GenBank/DDBJ databases">
        <authorList>
            <consortium name="Wellcome Sanger Institute Data Sharing"/>
        </authorList>
    </citation>
    <scope>NUCLEOTIDE SEQUENCE [LARGE SCALE GENOMIC DNA]</scope>
</reference>
<evidence type="ECO:0000259" key="14">
    <source>
        <dbReference type="PROSITE" id="PS50259"/>
    </source>
</evidence>
<evidence type="ECO:0000256" key="9">
    <source>
        <dbReference type="ARBA" id="ARBA00023170"/>
    </source>
</evidence>
<dbReference type="FunFam" id="2.10.50.30:FF:000002">
    <property type="entry name" value="Vomeronasal 2 receptor, h1"/>
    <property type="match status" value="1"/>
</dbReference>
<dbReference type="PRINTS" id="PR00592">
    <property type="entry name" value="CASENSINGR"/>
</dbReference>
<feature type="transmembrane region" description="Helical" evidence="12">
    <location>
        <begin position="608"/>
        <end position="632"/>
    </location>
</feature>
<protein>
    <recommendedName>
        <fullName evidence="14">G-protein coupled receptors family 3 profile domain-containing protein</fullName>
    </recommendedName>
</protein>
<dbReference type="InterPro" id="IPR038550">
    <property type="entry name" value="GPCR_3_9-Cys_sf"/>
</dbReference>
<dbReference type="InterPro" id="IPR011500">
    <property type="entry name" value="GPCR_3_9-Cys_dom"/>
</dbReference>
<feature type="signal peptide" evidence="13">
    <location>
        <begin position="1"/>
        <end position="27"/>
    </location>
</feature>
<feature type="transmembrane region" description="Helical" evidence="12">
    <location>
        <begin position="681"/>
        <end position="703"/>
    </location>
</feature>
<keyword evidence="8 12" id="KW-0472">Membrane</keyword>
<gene>
    <name evidence="15" type="primary">LOC114768933</name>
</gene>
<name>A0AAY4CCS0_9TELE</name>
<dbReference type="Pfam" id="PF00003">
    <property type="entry name" value="7tm_3"/>
    <property type="match status" value="1"/>
</dbReference>
<keyword evidence="4 12" id="KW-0812">Transmembrane</keyword>
<feature type="transmembrane region" description="Helical" evidence="12">
    <location>
        <begin position="767"/>
        <end position="791"/>
    </location>
</feature>
<keyword evidence="10" id="KW-0325">Glycoprotein</keyword>
<keyword evidence="7" id="KW-0297">G-protein coupled receptor</keyword>
<dbReference type="PRINTS" id="PR00248">
    <property type="entry name" value="GPCRMGR"/>
</dbReference>
<feature type="transmembrane region" description="Helical" evidence="12">
    <location>
        <begin position="803"/>
        <end position="823"/>
    </location>
</feature>
<dbReference type="SUPFAM" id="SSF53822">
    <property type="entry name" value="Periplasmic binding protein-like I"/>
    <property type="match status" value="1"/>
</dbReference>
<keyword evidence="6 12" id="KW-1133">Transmembrane helix</keyword>
<sequence>MPLIIIEMDLLSGTFLLLFALFAPVSSVPDGSCEQWTDLESSVVHKDGDVVLGGMFPIHSKGVEQELSFKSLPDRRTCRGFNMRVFRWSQAMVFFIEEINRSNVLLPNVTLGYRLYDTCGLEVHSMRTALSVVSQPLKSDSAGACTSPSIPLIVGDSGSTLSMAISRVLNLFNVPLVSYFASCACLSDKNRFPYFFRTIPSDVNQARALARLVKHFGWTWVGTMGADDAYGRTGIDMFTAEVVRLGVCVEYRVIIPKLPSQQRVRDIVRTIRASTARVVVAFAIEEDIEPVVREFVRQNVTGKQWVASEAWVTSTLISTRENLASLSGTIGFAIRRAQIPRLRDFLNSLNVLAEPYNPFVREFWETQFQCSLNTTHPHGSMAEPVRYNKTCTGWERVDDTDSIYNDVSQLRVTYNVHKAIYAVAHSLHNLLYCEQRQGSSTSETCADVHNLQPWQVAQYLRKVNYTTQFGDVVHFDKNGDPVGSYDLVNWQRSSSDGPVDYVTVGRFDSILPQDEQLALSSEGIVWHGGTREVPGSVCSESCPRGYRKVTRAGQPVCCYDCVPCADGTISNTTGQDPECTPCPEDFWSNEEHDTCIPKQIEFLSYTEAFGMGLAAAAILGATVTLAVAAIFLRHRNTPIVRANNSELSFLLLLSLCLCFLCALTFLGQPSRWACPLRRTSFGLSFALCLSCLLSKTLVVLMAFRATLPGNNAARWFRPPQQRLGVFICSVLQVMVCAAWLVKAPPYPVKNNWLYRDRIILECHLGSAALFCCVLGYIGCLAAFCFLLAFLARKLPDNFNEAKFITFSMLIFCAVWITYIPAYVSSPGKFTVAVEIFAILASSFGVLLCIFFPKCYIIIFLPENNTKRYLMSQKGGR</sequence>
<reference evidence="15" key="3">
    <citation type="submission" date="2025-09" db="UniProtKB">
        <authorList>
            <consortium name="Ensembl"/>
        </authorList>
    </citation>
    <scope>IDENTIFICATION</scope>
</reference>
<dbReference type="FunFam" id="3.40.50.2300:FF:000016">
    <property type="entry name" value="Taste 1 receptor member 2"/>
    <property type="match status" value="1"/>
</dbReference>
<keyword evidence="3" id="KW-1003">Cell membrane</keyword>
<evidence type="ECO:0000256" key="2">
    <source>
        <dbReference type="ARBA" id="ARBA00007242"/>
    </source>
</evidence>
<feature type="domain" description="G-protein coupled receptors family 3 profile" evidence="14">
    <location>
        <begin position="609"/>
        <end position="873"/>
    </location>
</feature>
<dbReference type="InterPro" id="IPR017979">
    <property type="entry name" value="GPCR_3_CS"/>
</dbReference>
<dbReference type="PROSITE" id="PS50259">
    <property type="entry name" value="G_PROTEIN_RECEP_F3_4"/>
    <property type="match status" value="1"/>
</dbReference>
<comment type="subcellular location">
    <subcellularLocation>
        <location evidence="1">Cell membrane</location>
        <topology evidence="1">Multi-pass membrane protein</topology>
    </subcellularLocation>
</comment>
<dbReference type="InterPro" id="IPR000337">
    <property type="entry name" value="GPCR_3"/>
</dbReference>
<evidence type="ECO:0000313" key="15">
    <source>
        <dbReference type="Ensembl" id="ENSDCDP00010030391.1"/>
    </source>
</evidence>
<dbReference type="GO" id="GO:0005886">
    <property type="term" value="C:plasma membrane"/>
    <property type="evidence" value="ECO:0007669"/>
    <property type="project" value="UniProtKB-SubCell"/>
</dbReference>
<dbReference type="Pfam" id="PF07562">
    <property type="entry name" value="NCD3G"/>
    <property type="match status" value="1"/>
</dbReference>
<organism evidence="15 16">
    <name type="scientific">Denticeps clupeoides</name>
    <name type="common">denticle herring</name>
    <dbReference type="NCBI Taxonomy" id="299321"/>
    <lineage>
        <taxon>Eukaryota</taxon>
        <taxon>Metazoa</taxon>
        <taxon>Chordata</taxon>
        <taxon>Craniata</taxon>
        <taxon>Vertebrata</taxon>
        <taxon>Euteleostomi</taxon>
        <taxon>Actinopterygii</taxon>
        <taxon>Neopterygii</taxon>
        <taxon>Teleostei</taxon>
        <taxon>Clupei</taxon>
        <taxon>Clupeiformes</taxon>
        <taxon>Denticipitoidei</taxon>
        <taxon>Denticipitidae</taxon>
        <taxon>Denticeps</taxon>
    </lineage>
</organism>
<feature type="transmembrane region" description="Helical" evidence="12">
    <location>
        <begin position="835"/>
        <end position="860"/>
    </location>
</feature>
<dbReference type="Pfam" id="PF01094">
    <property type="entry name" value="ANF_receptor"/>
    <property type="match status" value="1"/>
</dbReference>
<reference evidence="15" key="2">
    <citation type="submission" date="2025-08" db="UniProtKB">
        <authorList>
            <consortium name="Ensembl"/>
        </authorList>
    </citation>
    <scope>IDENTIFICATION</scope>
</reference>
<dbReference type="AlphaFoldDB" id="A0AAY4CCS0"/>
<keyword evidence="16" id="KW-1185">Reference proteome</keyword>
<dbReference type="Gene3D" id="3.40.50.2300">
    <property type="match status" value="2"/>
</dbReference>
<evidence type="ECO:0000256" key="5">
    <source>
        <dbReference type="ARBA" id="ARBA00022729"/>
    </source>
</evidence>
<dbReference type="GeneTree" id="ENSGT01150000286997"/>